<organism evidence="2 3">
    <name type="scientific">Litorivicinus lipolyticus</name>
    <dbReference type="NCBI Taxonomy" id="418701"/>
    <lineage>
        <taxon>Bacteria</taxon>
        <taxon>Pseudomonadati</taxon>
        <taxon>Pseudomonadota</taxon>
        <taxon>Gammaproteobacteria</taxon>
        <taxon>Oceanospirillales</taxon>
        <taxon>Litorivicinaceae</taxon>
        <taxon>Litorivicinus</taxon>
    </lineage>
</organism>
<dbReference type="PROSITE" id="PS51257">
    <property type="entry name" value="PROKAR_LIPOPROTEIN"/>
    <property type="match status" value="1"/>
</dbReference>
<dbReference type="RefSeq" id="WP_153713596.1">
    <property type="nucleotide sequence ID" value="NZ_CP045871.1"/>
</dbReference>
<dbReference type="Proteomes" id="UP000388235">
    <property type="component" value="Chromosome"/>
</dbReference>
<name>A0A5Q2QCQ5_9GAMM</name>
<evidence type="ECO:0000256" key="1">
    <source>
        <dbReference type="SAM" id="SignalP"/>
    </source>
</evidence>
<evidence type="ECO:0000313" key="2">
    <source>
        <dbReference type="EMBL" id="QGG80092.1"/>
    </source>
</evidence>
<gene>
    <name evidence="2" type="ORF">GH975_05700</name>
</gene>
<evidence type="ECO:0008006" key="4">
    <source>
        <dbReference type="Google" id="ProtNLM"/>
    </source>
</evidence>
<dbReference type="KEGG" id="llp:GH975_05700"/>
<dbReference type="AlphaFoldDB" id="A0A5Q2QCQ5"/>
<protein>
    <recommendedName>
        <fullName evidence="4">Lipoprotein</fullName>
    </recommendedName>
</protein>
<proteinExistence type="predicted"/>
<reference evidence="2 3" key="1">
    <citation type="submission" date="2019-11" db="EMBL/GenBank/DDBJ databases">
        <authorList>
            <person name="Khan S.A."/>
            <person name="Jeon C.O."/>
            <person name="Chun B.H."/>
        </authorList>
    </citation>
    <scope>NUCLEOTIDE SEQUENCE [LARGE SCALE GENOMIC DNA]</scope>
    <source>
        <strain evidence="2 3">IMCC 1097</strain>
    </source>
</reference>
<dbReference type="Pfam" id="PF19795">
    <property type="entry name" value="DUF6279"/>
    <property type="match status" value="1"/>
</dbReference>
<dbReference type="EMBL" id="CP045871">
    <property type="protein sequence ID" value="QGG80092.1"/>
    <property type="molecule type" value="Genomic_DNA"/>
</dbReference>
<sequence length="288" mass="32159">MKRSLRLICMCLLLSGCGMQFAYNNARFMASWYLNDFIDLSREQKTAFKAELAQLHDWHRANELPLYRDTLVQIRAQLSGAKLDPDALQGHIALMRQRWDAIVIQATPAIVELSRTVTPQQVQGLMLAVEARSQERLSDAETAADHAQDTVAGIEKWTGPLSPSQQTRVLNFAAQYPDITVQTVAAHRAFQSQLFEVLAEPSGADRAARLGFLFANALDTPQGRQLVALRAARLDGRVQLMTDLWAGADERQKRRVIKRVGNYIDDMDALINTELTKAVATNADATLR</sequence>
<keyword evidence="1" id="KW-0732">Signal</keyword>
<accession>A0A5Q2QCQ5</accession>
<keyword evidence="3" id="KW-1185">Reference proteome</keyword>
<dbReference type="OrthoDB" id="5767052at2"/>
<feature type="chain" id="PRO_5024450548" description="Lipoprotein" evidence="1">
    <location>
        <begin position="23"/>
        <end position="288"/>
    </location>
</feature>
<feature type="signal peptide" evidence="1">
    <location>
        <begin position="1"/>
        <end position="22"/>
    </location>
</feature>
<evidence type="ECO:0000313" key="3">
    <source>
        <dbReference type="Proteomes" id="UP000388235"/>
    </source>
</evidence>